<comment type="caution">
    <text evidence="1">The sequence shown here is derived from an EMBL/GenBank/DDBJ whole genome shotgun (WGS) entry which is preliminary data.</text>
</comment>
<proteinExistence type="predicted"/>
<accession>A0ACC0FSF5</accession>
<evidence type="ECO:0000313" key="1">
    <source>
        <dbReference type="EMBL" id="KAI7991614.1"/>
    </source>
</evidence>
<name>A0ACC0FSF5_9ERIC</name>
<sequence>MEFYGRSIGRDGSESGWPVGSETGLEESMQRFGLWSRELPYPERSGVPDCAFYMRTGSCGYGSKCRYNHPRDRSSVGGTVRFGGGEYPERPGEPTCQYYSRTGICKFGASCKFHHPRNGGGSMTNTRVNIYGYPLRPGERECSYYLKTGQCKFGVTCKFDHPQPGGMSMPEPAHQFYPTGQSSSSVPSFDPYGAASPSYRTGRPPPLPGSYVPGAYGPVLLSPGVVPISGWSPYVGPVSPVLSPSAPHSVGAGSPYGVTQLPSSASAFAGPYPTFPSPAGPSSSTQERGFPERPGQPDCQYYLKTGDCKFGSSCRFHHPPDWVVSKTNCLLSPMGLPMRPGVQPCAFYMQNGHCKFGSTCRFDHPIRTVRYSPSASSLSDMLVAPYLVGSSPATLAPPFSNSESRPEFISGPILDPPHSSRIPSSGNTSSSSVGFIYSQTGSTSLSDIQQSSQSSAPLSISTSARQGVEVRRSS</sequence>
<reference evidence="1 2" key="1">
    <citation type="journal article" date="2022" name="Plant J.">
        <title>Chromosome-level genome of Camellia lanceoleosa provides a valuable resource for understanding genome evolution and self-incompatibility.</title>
        <authorList>
            <person name="Gong W."/>
            <person name="Xiao S."/>
            <person name="Wang L."/>
            <person name="Liao Z."/>
            <person name="Chang Y."/>
            <person name="Mo W."/>
            <person name="Hu G."/>
            <person name="Li W."/>
            <person name="Zhao G."/>
            <person name="Zhu H."/>
            <person name="Hu X."/>
            <person name="Ji K."/>
            <person name="Xiang X."/>
            <person name="Song Q."/>
            <person name="Yuan D."/>
            <person name="Jin S."/>
            <person name="Zhang L."/>
        </authorList>
    </citation>
    <scope>NUCLEOTIDE SEQUENCE [LARGE SCALE GENOMIC DNA]</scope>
    <source>
        <strain evidence="1">SQ_2022a</strain>
    </source>
</reference>
<dbReference type="EMBL" id="CM045770">
    <property type="protein sequence ID" value="KAI7991614.1"/>
    <property type="molecule type" value="Genomic_DNA"/>
</dbReference>
<gene>
    <name evidence="1" type="ORF">LOK49_LG12G01167</name>
</gene>
<dbReference type="Proteomes" id="UP001060215">
    <property type="component" value="Chromosome 13"/>
</dbReference>
<organism evidence="1 2">
    <name type="scientific">Camellia lanceoleosa</name>
    <dbReference type="NCBI Taxonomy" id="1840588"/>
    <lineage>
        <taxon>Eukaryota</taxon>
        <taxon>Viridiplantae</taxon>
        <taxon>Streptophyta</taxon>
        <taxon>Embryophyta</taxon>
        <taxon>Tracheophyta</taxon>
        <taxon>Spermatophyta</taxon>
        <taxon>Magnoliopsida</taxon>
        <taxon>eudicotyledons</taxon>
        <taxon>Gunneridae</taxon>
        <taxon>Pentapetalae</taxon>
        <taxon>asterids</taxon>
        <taxon>Ericales</taxon>
        <taxon>Theaceae</taxon>
        <taxon>Camellia</taxon>
    </lineage>
</organism>
<evidence type="ECO:0000313" key="2">
    <source>
        <dbReference type="Proteomes" id="UP001060215"/>
    </source>
</evidence>
<protein>
    <submittedName>
        <fullName evidence="1">Zinc finger CCCH domain-containing protein 32</fullName>
    </submittedName>
</protein>
<keyword evidence="2" id="KW-1185">Reference proteome</keyword>